<dbReference type="SMART" id="SM00233">
    <property type="entry name" value="PH"/>
    <property type="match status" value="1"/>
</dbReference>
<dbReference type="InterPro" id="IPR036028">
    <property type="entry name" value="SH3-like_dom_sf"/>
</dbReference>
<dbReference type="InterPro" id="IPR018247">
    <property type="entry name" value="EF_Hand_1_Ca_BS"/>
</dbReference>
<evidence type="ECO:0000256" key="3">
    <source>
        <dbReference type="PROSITE-ProRule" id="PRU00192"/>
    </source>
</evidence>
<evidence type="ECO:0000256" key="1">
    <source>
        <dbReference type="ARBA" id="ARBA00022443"/>
    </source>
</evidence>
<keyword evidence="2" id="KW-0106">Calcium</keyword>
<dbReference type="SUPFAM" id="SSF50729">
    <property type="entry name" value="PH domain-like"/>
    <property type="match status" value="1"/>
</dbReference>
<feature type="domain" description="EF-hand" evidence="9">
    <location>
        <begin position="47"/>
        <end position="82"/>
    </location>
</feature>
<dbReference type="GO" id="GO:0097708">
    <property type="term" value="C:intracellular vesicle"/>
    <property type="evidence" value="ECO:0007669"/>
    <property type="project" value="TreeGrafter"/>
</dbReference>
<evidence type="ECO:0000256" key="2">
    <source>
        <dbReference type="ARBA" id="ARBA00022837"/>
    </source>
</evidence>
<accession>A0A7U0TI67</accession>
<dbReference type="GO" id="GO:0005085">
    <property type="term" value="F:guanyl-nucleotide exchange factor activity"/>
    <property type="evidence" value="ECO:0007669"/>
    <property type="project" value="InterPro"/>
</dbReference>
<dbReference type="InterPro" id="IPR001452">
    <property type="entry name" value="SH3_domain"/>
</dbReference>
<dbReference type="Pfam" id="PF00621">
    <property type="entry name" value="RhoGEF"/>
    <property type="match status" value="1"/>
</dbReference>
<dbReference type="SUPFAM" id="SSF50044">
    <property type="entry name" value="SH3-domain"/>
    <property type="match status" value="4"/>
</dbReference>
<dbReference type="Gene3D" id="1.20.900.10">
    <property type="entry name" value="Dbl homology (DH) domain"/>
    <property type="match status" value="1"/>
</dbReference>
<organism evidence="10">
    <name type="scientific">Cryptocotyle lingua</name>
    <dbReference type="NCBI Taxonomy" id="66766"/>
    <lineage>
        <taxon>Eukaryota</taxon>
        <taxon>Metazoa</taxon>
        <taxon>Spiralia</taxon>
        <taxon>Lophotrochozoa</taxon>
        <taxon>Platyhelminthes</taxon>
        <taxon>Trematoda</taxon>
        <taxon>Digenea</taxon>
        <taxon>Opisthorchiida</taxon>
        <taxon>Opisthorchiata</taxon>
        <taxon>Heterophyidae</taxon>
        <taxon>Cryptocotyle</taxon>
    </lineage>
</organism>
<feature type="compositionally biased region" description="Polar residues" evidence="5">
    <location>
        <begin position="682"/>
        <end position="706"/>
    </location>
</feature>
<dbReference type="InterPro" id="IPR035899">
    <property type="entry name" value="DBL_dom_sf"/>
</dbReference>
<feature type="region of interest" description="Disordered" evidence="5">
    <location>
        <begin position="952"/>
        <end position="990"/>
    </location>
</feature>
<dbReference type="Gene3D" id="2.30.30.40">
    <property type="entry name" value="SH3 Domains"/>
    <property type="match status" value="4"/>
</dbReference>
<evidence type="ECO:0000259" key="6">
    <source>
        <dbReference type="PROSITE" id="PS50002"/>
    </source>
</evidence>
<feature type="compositionally biased region" description="Polar residues" evidence="5">
    <location>
        <begin position="829"/>
        <end position="852"/>
    </location>
</feature>
<feature type="compositionally biased region" description="Polar residues" evidence="5">
    <location>
        <begin position="260"/>
        <end position="277"/>
    </location>
</feature>
<proteinExistence type="evidence at transcript level"/>
<dbReference type="CDD" id="cd00052">
    <property type="entry name" value="EH"/>
    <property type="match status" value="2"/>
</dbReference>
<protein>
    <submittedName>
        <fullName evidence="10">Intersectin-1</fullName>
    </submittedName>
</protein>
<dbReference type="SMART" id="SM00054">
    <property type="entry name" value="EFh"/>
    <property type="match status" value="2"/>
</dbReference>
<dbReference type="Pfam" id="PF00018">
    <property type="entry name" value="SH3_1"/>
    <property type="match status" value="2"/>
</dbReference>
<dbReference type="Gene3D" id="1.10.238.10">
    <property type="entry name" value="EF-hand"/>
    <property type="match status" value="2"/>
</dbReference>
<dbReference type="PRINTS" id="PR00452">
    <property type="entry name" value="SH3DOMAIN"/>
</dbReference>
<dbReference type="Gene3D" id="1.10.287.1490">
    <property type="match status" value="1"/>
</dbReference>
<evidence type="ECO:0000256" key="4">
    <source>
        <dbReference type="SAM" id="Coils"/>
    </source>
</evidence>
<dbReference type="PROSITE" id="PS00018">
    <property type="entry name" value="EF_HAND_1"/>
    <property type="match status" value="2"/>
</dbReference>
<feature type="domain" description="DH" evidence="7">
    <location>
        <begin position="1106"/>
        <end position="1291"/>
    </location>
</feature>
<dbReference type="SMART" id="SM00027">
    <property type="entry name" value="EH"/>
    <property type="match status" value="2"/>
</dbReference>
<dbReference type="Pfam" id="PF07653">
    <property type="entry name" value="SH3_2"/>
    <property type="match status" value="1"/>
</dbReference>
<dbReference type="CDD" id="cd00174">
    <property type="entry name" value="SH3"/>
    <property type="match status" value="1"/>
</dbReference>
<keyword evidence="1 3" id="KW-0728">SH3 domain</keyword>
<dbReference type="InterPro" id="IPR000219">
    <property type="entry name" value="DH_dom"/>
</dbReference>
<dbReference type="PROSITE" id="PS50222">
    <property type="entry name" value="EF_HAND_2"/>
    <property type="match status" value="1"/>
</dbReference>
<dbReference type="PROSITE" id="PS50031">
    <property type="entry name" value="EH"/>
    <property type="match status" value="2"/>
</dbReference>
<dbReference type="SMART" id="SM00325">
    <property type="entry name" value="RhoGEF"/>
    <property type="match status" value="1"/>
</dbReference>
<evidence type="ECO:0000259" key="9">
    <source>
        <dbReference type="PROSITE" id="PS50222"/>
    </source>
</evidence>
<dbReference type="PROSITE" id="PS50010">
    <property type="entry name" value="DH_2"/>
    <property type="match status" value="1"/>
</dbReference>
<feature type="coiled-coil region" evidence="4">
    <location>
        <begin position="306"/>
        <end position="495"/>
    </location>
</feature>
<dbReference type="CDD" id="cd06503">
    <property type="entry name" value="ATP-synt_Fo_b"/>
    <property type="match status" value="1"/>
</dbReference>
<evidence type="ECO:0000259" key="7">
    <source>
        <dbReference type="PROSITE" id="PS50010"/>
    </source>
</evidence>
<dbReference type="GO" id="GO:0042734">
    <property type="term" value="C:presynaptic membrane"/>
    <property type="evidence" value="ECO:0007669"/>
    <property type="project" value="TreeGrafter"/>
</dbReference>
<name>A0A7U0TI67_9TREM</name>
<feature type="domain" description="SH3" evidence="6">
    <location>
        <begin position="602"/>
        <end position="665"/>
    </location>
</feature>
<feature type="domain" description="EH" evidence="8">
    <location>
        <begin position="166"/>
        <end position="255"/>
    </location>
</feature>
<feature type="compositionally biased region" description="Basic and acidic residues" evidence="5">
    <location>
        <begin position="282"/>
        <end position="297"/>
    </location>
</feature>
<feature type="region of interest" description="Disordered" evidence="5">
    <location>
        <begin position="787"/>
        <end position="852"/>
    </location>
</feature>
<dbReference type="InterPro" id="IPR001849">
    <property type="entry name" value="PH_domain"/>
</dbReference>
<dbReference type="InterPro" id="IPR011993">
    <property type="entry name" value="PH-like_dom_sf"/>
</dbReference>
<gene>
    <name evidence="10" type="primary">ITSN1</name>
</gene>
<feature type="domain" description="EH" evidence="8">
    <location>
        <begin position="15"/>
        <end position="93"/>
    </location>
</feature>
<evidence type="ECO:0000256" key="5">
    <source>
        <dbReference type="SAM" id="MobiDB-lite"/>
    </source>
</evidence>
<dbReference type="InterPro" id="IPR000261">
    <property type="entry name" value="EH_dom"/>
</dbReference>
<dbReference type="GO" id="GO:0060090">
    <property type="term" value="F:molecular adaptor activity"/>
    <property type="evidence" value="ECO:0007669"/>
    <property type="project" value="TreeGrafter"/>
</dbReference>
<dbReference type="EMBL" id="MW361110">
    <property type="protein sequence ID" value="QQY02488.1"/>
    <property type="molecule type" value="mRNA"/>
</dbReference>
<dbReference type="SUPFAM" id="SSF48065">
    <property type="entry name" value="DBL homology domain (DH-domain)"/>
    <property type="match status" value="1"/>
</dbReference>
<dbReference type="GO" id="GO:0005509">
    <property type="term" value="F:calcium ion binding"/>
    <property type="evidence" value="ECO:0007669"/>
    <property type="project" value="InterPro"/>
</dbReference>
<evidence type="ECO:0000259" key="8">
    <source>
        <dbReference type="PROSITE" id="PS50031"/>
    </source>
</evidence>
<dbReference type="GO" id="GO:0005737">
    <property type="term" value="C:cytoplasm"/>
    <property type="evidence" value="ECO:0007669"/>
    <property type="project" value="TreeGrafter"/>
</dbReference>
<reference evidence="10" key="1">
    <citation type="submission" date="2020-12" db="EMBL/GenBank/DDBJ databases">
        <title>Neural signatures in transcriptome of heterophyid trematode Cryptocolyle lingua.</title>
        <authorList>
            <person name="Gorbushin A.M."/>
            <person name="Tolstenkov O."/>
        </authorList>
    </citation>
    <scope>NUCLEOTIDE SEQUENCE</scope>
</reference>
<dbReference type="SMART" id="SM00326">
    <property type="entry name" value="SH3"/>
    <property type="match status" value="4"/>
</dbReference>
<feature type="region of interest" description="Disordered" evidence="5">
    <location>
        <begin position="678"/>
        <end position="718"/>
    </location>
</feature>
<feature type="compositionally biased region" description="Polar residues" evidence="5">
    <location>
        <begin position="787"/>
        <end position="799"/>
    </location>
</feature>
<dbReference type="PANTHER" id="PTHR11216">
    <property type="entry name" value="EH DOMAIN"/>
    <property type="match status" value="1"/>
</dbReference>
<dbReference type="GO" id="GO:0150007">
    <property type="term" value="P:clathrin-dependent synaptic vesicle endocytosis"/>
    <property type="evidence" value="ECO:0007669"/>
    <property type="project" value="TreeGrafter"/>
</dbReference>
<dbReference type="PANTHER" id="PTHR11216:SF170">
    <property type="entry name" value="DYNAMIN ASSOCIATED PROTEIN 160, ISOFORM D"/>
    <property type="match status" value="1"/>
</dbReference>
<feature type="domain" description="SH3" evidence="6">
    <location>
        <begin position="854"/>
        <end position="918"/>
    </location>
</feature>
<dbReference type="SUPFAM" id="SSF47473">
    <property type="entry name" value="EF-hand"/>
    <property type="match status" value="2"/>
</dbReference>
<dbReference type="Gene3D" id="2.30.29.30">
    <property type="entry name" value="Pleckstrin-homology domain (PH domain)/Phosphotyrosine-binding domain (PTB)"/>
    <property type="match status" value="1"/>
</dbReference>
<dbReference type="Pfam" id="PF12763">
    <property type="entry name" value="EH"/>
    <property type="match status" value="2"/>
</dbReference>
<feature type="domain" description="SH3" evidence="6">
    <location>
        <begin position="996"/>
        <end position="1057"/>
    </location>
</feature>
<dbReference type="InterPro" id="IPR011992">
    <property type="entry name" value="EF-hand-dom_pair"/>
</dbReference>
<feature type="domain" description="SH3" evidence="6">
    <location>
        <begin position="720"/>
        <end position="780"/>
    </location>
</feature>
<keyword evidence="4" id="KW-0175">Coiled coil</keyword>
<dbReference type="InterPro" id="IPR002048">
    <property type="entry name" value="EF_hand_dom"/>
</dbReference>
<dbReference type="CDD" id="cd11839">
    <property type="entry name" value="SH3_Intersectin_4"/>
    <property type="match status" value="1"/>
</dbReference>
<dbReference type="Pfam" id="PF14604">
    <property type="entry name" value="SH3_9"/>
    <property type="match status" value="1"/>
</dbReference>
<dbReference type="CDD" id="cd00160">
    <property type="entry name" value="RhoGEF"/>
    <property type="match status" value="1"/>
</dbReference>
<feature type="compositionally biased region" description="Polar residues" evidence="5">
    <location>
        <begin position="952"/>
        <end position="984"/>
    </location>
</feature>
<dbReference type="PROSITE" id="PS50002">
    <property type="entry name" value="SH3"/>
    <property type="match status" value="4"/>
</dbReference>
<sequence>MEMTDWNSWVITTDERVKHDAQFQFLKPTNGYITGEQVKLFFLKSGLSPTVLGQIWSLADLDADGKLDKKEFSIAMFLIKKKLEGMQLPPTLPIGMRNDPQPVFLSSSSSPTISRALCRSPNLDLTADALQSSTSNLNGISTSASPVPSDGANLNDPQTWTIGPNSRPKYRLLFNQHDRAKRGFITGVEARGIFLQSGLSQPILAHIWSLSDLDKDGNLNCDEFCIASFLIDKALSGVQLPASLPSSLHPSQNDIAPLRRSSSSQLRAGRLTPSNVQAVKPANEEENKAPVLSFEDKRRENFRQGQLELDRRKQELAEQVRREEEARLEKERQEQERQEKIRIEKEREKALETERQAERLRELEAQREVRRRQAAEARNKAWRAAEAKRQLEAERQRVEALQKEKCQASTLLEQAIAHRASLFESAASQEQRKRELETRLLVASAEVDAHKSAINDMRDKRDTYERDIRDLTEQVEAAKAELSRWQREREQLNLRISTGVDTNPTAEQCKTLRAGSELRRASIQRLESQLVELDEGMTRQGEQLASRRNTVTEMEKRMGELGLEVARLRQQLEGQLRSYVTLKNPSNADKLLDGLGSLETGDHPEQYEVMFDFTARHPDELSLTTGSIVQIAPDPPFSVASGWLYGESNGMKGLFPESYVRKRVTGKIDPFDPFGVHKAAANPTQKSAPSSAVSESTLMKQTNVPEHSNRSKSDSPTSTKTLFSCIALFPFESTVAGDLNLAVNDVIHVHTIRDEWWEGVSERTKLSGLFPANYTKKLTPEELRALKTSNSTASPSKSNGPAVMPNPTPPVTTATAVTASSQPEAELTVDTSKTASPVPGSGQNSPSSHVTVSTKPEFARVIAPYTATAAGQLSLQPGQVVQLRKRSTKGWWEGELQQRGRVRQFGWFPADYVKVISAASLNGSQTLPASSKAGPLSSTAASNTSTVIMDSSSAAPTVNSTSAKAPPTNSATDVTSTIPTQSVQPAPPTLASVGTRSVEIMQAIFSYKAAHADELTFEEGAIITVLGRDEPEWWRGRLQSSGAEGLFPVNYVRPYTQPVPGGLSKQSVPHGSTITGMHPPAVTRRINEPYEAQTDSEQRSQCRENKRNMAIRELLETEEAYASDLLKLQTDFQEPLRRSELLPEDELARIFSNSADLHQLSCEFHRALREQLDTAGGRQLSNNPISIGSVFLQYLPKFNLFRYYCKHQEAALYKLQAFRATIPQLDAVLLQCERECLPLFSYLLKPMQRLTRYKLLLQRILADTPPFHPDHESTVQANERLTSLLHSINAAVGSHIRKSHIHWLQNHLLGDSASLTWLFMPHRLKLLHYGTLFKPKSNRELVAFLFNSHLLLTVPNPSLCGRPFEFPSLFARSTVTLKLYRQPIQLGEVVVSAGTSISNVQVDKLFSSLSVLTPTTSPGVDQSGFPLRCSQSSLEVTSPTSLIAHSPSTLTLLQPVFSLFSRSHPDEPLIRLKTKTIDERDKWISHLWKAIQTCARRSSFSAPSRNPAPMKVEPFSVSVTKSWTMNKPVFDVLYELTVGDQVRQKFLFSQDQESSSPPMPARFYVASSNDFFAIWAYDLYTHAPLGHGRIAIARLLDSVHSTPDHRTTMCLALSDSSVDLQVELTFERTPTSWNESH</sequence>
<dbReference type="FunFam" id="1.10.238.10:FF:000055">
    <property type="entry name" value="Intersectin-1 isoform 1"/>
    <property type="match status" value="1"/>
</dbReference>
<dbReference type="Pfam" id="PF16652">
    <property type="entry name" value="PH_13"/>
    <property type="match status" value="1"/>
</dbReference>
<evidence type="ECO:0000313" key="10">
    <source>
        <dbReference type="EMBL" id="QQY02488.1"/>
    </source>
</evidence>
<feature type="region of interest" description="Disordered" evidence="5">
    <location>
        <begin position="247"/>
        <end position="297"/>
    </location>
</feature>